<evidence type="ECO:0000313" key="2">
    <source>
        <dbReference type="EMBL" id="SDV51104.1"/>
    </source>
</evidence>
<feature type="region of interest" description="Disordered" evidence="1">
    <location>
        <begin position="51"/>
        <end position="71"/>
    </location>
</feature>
<evidence type="ECO:0000313" key="3">
    <source>
        <dbReference type="Proteomes" id="UP000243719"/>
    </source>
</evidence>
<gene>
    <name evidence="2" type="ORF">SAMN05216551_11526</name>
</gene>
<evidence type="ECO:0000256" key="1">
    <source>
        <dbReference type="SAM" id="MobiDB-lite"/>
    </source>
</evidence>
<reference evidence="3" key="1">
    <citation type="submission" date="2016-09" db="EMBL/GenBank/DDBJ databases">
        <authorList>
            <person name="Varghese N."/>
            <person name="Submissions S."/>
        </authorList>
    </citation>
    <scope>NUCLEOTIDE SEQUENCE [LARGE SCALE GENOMIC DNA]</scope>
    <source>
        <strain evidence="3">JS23</strain>
    </source>
</reference>
<protein>
    <submittedName>
        <fullName evidence="2">Uncharacterized protein</fullName>
    </submittedName>
</protein>
<dbReference type="STRING" id="1770053.SAMN05216551_11526"/>
<dbReference type="EMBL" id="FNLO01000015">
    <property type="protein sequence ID" value="SDV51104.1"/>
    <property type="molecule type" value="Genomic_DNA"/>
</dbReference>
<keyword evidence="3" id="KW-1185">Reference proteome</keyword>
<name>A0A1H2PWZ8_9BURK</name>
<proteinExistence type="predicted"/>
<accession>A0A1H2PWZ8</accession>
<sequence length="84" mass="9544">MVKLHHGRIKTAMWVRSGRGFDSPRLHQMDIAADEVNFSLPGVHPLGPTWFRRGEETDADDSEGDARYAHNLRNANDERFLQAA</sequence>
<organism evidence="2 3">
    <name type="scientific">Chitinasiproducens palmae</name>
    <dbReference type="NCBI Taxonomy" id="1770053"/>
    <lineage>
        <taxon>Bacteria</taxon>
        <taxon>Pseudomonadati</taxon>
        <taxon>Pseudomonadota</taxon>
        <taxon>Betaproteobacteria</taxon>
        <taxon>Burkholderiales</taxon>
        <taxon>Burkholderiaceae</taxon>
        <taxon>Chitinasiproducens</taxon>
    </lineage>
</organism>
<dbReference type="AlphaFoldDB" id="A0A1H2PWZ8"/>
<dbReference type="Proteomes" id="UP000243719">
    <property type="component" value="Unassembled WGS sequence"/>
</dbReference>